<accession>A0A812XZ12</accession>
<reference evidence="9" key="1">
    <citation type="submission" date="2021-02" db="EMBL/GenBank/DDBJ databases">
        <authorList>
            <person name="Dougan E. K."/>
            <person name="Rhodes N."/>
            <person name="Thang M."/>
            <person name="Chan C."/>
        </authorList>
    </citation>
    <scope>NUCLEOTIDE SEQUENCE</scope>
</reference>
<keyword evidence="5" id="KW-0206">Cytoskeleton</keyword>
<comment type="caution">
    <text evidence="9">The sequence shown here is derived from an EMBL/GenBank/DDBJ whole genome shotgun (WGS) entry which is preliminary data.</text>
</comment>
<dbReference type="InterPro" id="IPR027640">
    <property type="entry name" value="Kinesin-like_fam"/>
</dbReference>
<proteinExistence type="inferred from homology"/>
<feature type="non-terminal residue" evidence="9">
    <location>
        <position position="1"/>
    </location>
</feature>
<dbReference type="Pfam" id="PF00225">
    <property type="entry name" value="Kinesin"/>
    <property type="match status" value="1"/>
</dbReference>
<feature type="region of interest" description="Disordered" evidence="7">
    <location>
        <begin position="21"/>
        <end position="369"/>
    </location>
</feature>
<dbReference type="GO" id="GO:0005874">
    <property type="term" value="C:microtubule"/>
    <property type="evidence" value="ECO:0007669"/>
    <property type="project" value="UniProtKB-KW"/>
</dbReference>
<dbReference type="InterPro" id="IPR027417">
    <property type="entry name" value="P-loop_NTPase"/>
</dbReference>
<dbReference type="SMART" id="SM00129">
    <property type="entry name" value="KISc"/>
    <property type="match status" value="1"/>
</dbReference>
<dbReference type="PANTHER" id="PTHR47971">
    <property type="entry name" value="KINESIN-RELATED PROTEIN 6"/>
    <property type="match status" value="1"/>
</dbReference>
<feature type="domain" description="Kinesin motor" evidence="8">
    <location>
        <begin position="402"/>
        <end position="738"/>
    </location>
</feature>
<keyword evidence="10" id="KW-1185">Reference proteome</keyword>
<dbReference type="PANTHER" id="PTHR47971:SF8">
    <property type="entry name" value="KINESIN-LIKE PROTEIN"/>
    <property type="match status" value="1"/>
</dbReference>
<evidence type="ECO:0000256" key="1">
    <source>
        <dbReference type="ARBA" id="ARBA00004245"/>
    </source>
</evidence>
<name>A0A812XZ12_SYMPI</name>
<feature type="compositionally biased region" description="Low complexity" evidence="7">
    <location>
        <begin position="216"/>
        <end position="232"/>
    </location>
</feature>
<keyword evidence="4 6" id="KW-0505">Motor protein</keyword>
<keyword evidence="6" id="KW-0067">ATP-binding</keyword>
<feature type="compositionally biased region" description="Basic and acidic residues" evidence="7">
    <location>
        <begin position="354"/>
        <end position="369"/>
    </location>
</feature>
<evidence type="ECO:0000256" key="7">
    <source>
        <dbReference type="SAM" id="MobiDB-lite"/>
    </source>
</evidence>
<sequence>AAGIDVTLLPEAVDTPALAAPAPTAAAPATAGSAAADPTAAAPSAAAAPAAALDAAPVAAASDSEISWNLTHSDPPPGADATFWPEHQRMEQKGRQEVKENNTNAAAKAEREPSPETDAWAAGLRGGQGDVVSDDALVFGKPRQKQRARKPSKGEPRGPEIVLVQQREDIQAEVGAWETGLRGGEERQNDIDAMVFSNPHFRKAKAEARPPRSPSKPKASKSPVDSPSRPRSPAVPTPKPKAASRSPQISARRADQEDLPSAPSPPTPPTQMRRSQSQPPDATAKQVPEASRQRLSQPSVDRPTHSPCRLPRIEPNDQTRPVRSSSKPASEAVASPTPPKASRAQSVGAARRATPKEEGGRQMFDKNELRSMHKAIARRRSKLLSKADAEEHPSELEATRAVVQVYMRKRPISEKESEVRGDYDAVTVVPRKPACKEVVLHNCQFQADLKTPFVTHTHFCFDCVFPEQASNEEVYAQTAEPLVQIALNGGIATMFMFGQTGSGKTFTMTAIEEFAARDMFASATDPADDFIFLQFYELRGNRCFDLLTAAAAARDTRAAARRGAQAPELRLREMKDGTYVADGALVMGPTSPEDLCTWMRRAHACRATSATEANDVSSRSHAVCMLRFGQTGGQLLLIDCAGTERRKDAMYHSKERQQEGAEINASLHALKECIRYFTSQGSVPSHIFRASSLTKILAESFLRTRAARLAVICTASPCASDTEHTLSTLRTGVSLCTGGSEREDRELILEGIERRQRIPHPKSWDPEAVRAWLSSLAEGAFQDQLPSNFTGQMLVRVTEARCSQLCGGNAHRGKELFDLLHAEMSGFALGRGQWALARGEAVEELAAAGAMADLGDDVADPLHGLGSGRDGAYQGAGPLHFTSSARSFDKSPKRALEETAAAVAQAAPVAVAREWKPPEPVEDNSQSDDAEDDDLVPGLSDGTWSAARGFGRGRPMGRLFEGPSFGLHGRGMGRGRALAPPPGLQGLQLSGSQRMPATLSRPWMAGPPIPEEEDISTPQATLLDPQARAWPVPPLELPLSHRRAWADMDSSSEMSVSECRVNLRDGCWSQGQASYVPTPVQKWSKTPSPPCSPAPGLALGAGHFALPDAACGPSAVAMAATSAASAMSASMSLAAGK</sequence>
<gene>
    <name evidence="9" type="primary">DSK1</name>
    <name evidence="9" type="ORF">SPIL2461_LOCUS21775</name>
</gene>
<evidence type="ECO:0000259" key="8">
    <source>
        <dbReference type="PROSITE" id="PS50067"/>
    </source>
</evidence>
<dbReference type="EMBL" id="CAJNIZ010046578">
    <property type="protein sequence ID" value="CAE7751788.1"/>
    <property type="molecule type" value="Genomic_DNA"/>
</dbReference>
<dbReference type="OrthoDB" id="3176171at2759"/>
<evidence type="ECO:0000256" key="3">
    <source>
        <dbReference type="ARBA" id="ARBA00022701"/>
    </source>
</evidence>
<dbReference type="GO" id="GO:0003777">
    <property type="term" value="F:microtubule motor activity"/>
    <property type="evidence" value="ECO:0007669"/>
    <property type="project" value="InterPro"/>
</dbReference>
<dbReference type="AlphaFoldDB" id="A0A812XZ12"/>
<feature type="compositionally biased region" description="Polar residues" evidence="7">
    <location>
        <begin position="318"/>
        <end position="328"/>
    </location>
</feature>
<evidence type="ECO:0000256" key="5">
    <source>
        <dbReference type="ARBA" id="ARBA00023212"/>
    </source>
</evidence>
<evidence type="ECO:0000256" key="4">
    <source>
        <dbReference type="ARBA" id="ARBA00023175"/>
    </source>
</evidence>
<dbReference type="InterPro" id="IPR013761">
    <property type="entry name" value="SAM/pointed_sf"/>
</dbReference>
<feature type="non-terminal residue" evidence="9">
    <location>
        <position position="1137"/>
    </location>
</feature>
<feature type="compositionally biased region" description="Low complexity" evidence="7">
    <location>
        <begin position="21"/>
        <end position="64"/>
    </location>
</feature>
<dbReference type="SUPFAM" id="SSF47769">
    <property type="entry name" value="SAM/Pointed domain"/>
    <property type="match status" value="1"/>
</dbReference>
<dbReference type="InterPro" id="IPR036961">
    <property type="entry name" value="Kinesin_motor_dom_sf"/>
</dbReference>
<dbReference type="GO" id="GO:0005524">
    <property type="term" value="F:ATP binding"/>
    <property type="evidence" value="ECO:0007669"/>
    <property type="project" value="UniProtKB-UniRule"/>
</dbReference>
<feature type="compositionally biased region" description="Acidic residues" evidence="7">
    <location>
        <begin position="920"/>
        <end position="935"/>
    </location>
</feature>
<dbReference type="PRINTS" id="PR00380">
    <property type="entry name" value="KINESINHEAVY"/>
</dbReference>
<dbReference type="InterPro" id="IPR001752">
    <property type="entry name" value="Kinesin_motor_dom"/>
</dbReference>
<dbReference type="PROSITE" id="PS50067">
    <property type="entry name" value="KINESIN_MOTOR_2"/>
    <property type="match status" value="1"/>
</dbReference>
<organism evidence="9 10">
    <name type="scientific">Symbiodinium pilosum</name>
    <name type="common">Dinoflagellate</name>
    <dbReference type="NCBI Taxonomy" id="2952"/>
    <lineage>
        <taxon>Eukaryota</taxon>
        <taxon>Sar</taxon>
        <taxon>Alveolata</taxon>
        <taxon>Dinophyceae</taxon>
        <taxon>Suessiales</taxon>
        <taxon>Symbiodiniaceae</taxon>
        <taxon>Symbiodinium</taxon>
    </lineage>
</organism>
<feature type="region of interest" description="Disordered" evidence="7">
    <location>
        <begin position="909"/>
        <end position="950"/>
    </location>
</feature>
<keyword evidence="3" id="KW-0493">Microtubule</keyword>
<evidence type="ECO:0000313" key="10">
    <source>
        <dbReference type="Proteomes" id="UP000649617"/>
    </source>
</evidence>
<dbReference type="GO" id="GO:0007019">
    <property type="term" value="P:microtubule depolymerization"/>
    <property type="evidence" value="ECO:0007669"/>
    <property type="project" value="TreeGrafter"/>
</dbReference>
<evidence type="ECO:0000256" key="2">
    <source>
        <dbReference type="ARBA" id="ARBA00022490"/>
    </source>
</evidence>
<dbReference type="Proteomes" id="UP000649617">
    <property type="component" value="Unassembled WGS sequence"/>
</dbReference>
<evidence type="ECO:0000256" key="6">
    <source>
        <dbReference type="PROSITE-ProRule" id="PRU00283"/>
    </source>
</evidence>
<protein>
    <submittedName>
        <fullName evidence="9">DSK1 protein</fullName>
    </submittedName>
</protein>
<dbReference type="GO" id="GO:0008017">
    <property type="term" value="F:microtubule binding"/>
    <property type="evidence" value="ECO:0007669"/>
    <property type="project" value="InterPro"/>
</dbReference>
<dbReference type="SUPFAM" id="SSF52540">
    <property type="entry name" value="P-loop containing nucleoside triphosphate hydrolases"/>
    <property type="match status" value="1"/>
</dbReference>
<comment type="subcellular location">
    <subcellularLocation>
        <location evidence="1">Cytoplasm</location>
        <location evidence="1">Cytoskeleton</location>
    </subcellularLocation>
</comment>
<dbReference type="GO" id="GO:0007018">
    <property type="term" value="P:microtubule-based movement"/>
    <property type="evidence" value="ECO:0007669"/>
    <property type="project" value="InterPro"/>
</dbReference>
<keyword evidence="6" id="KW-0547">Nucleotide-binding</keyword>
<evidence type="ECO:0000313" key="9">
    <source>
        <dbReference type="EMBL" id="CAE7751788.1"/>
    </source>
</evidence>
<feature type="compositionally biased region" description="Basic residues" evidence="7">
    <location>
        <begin position="142"/>
        <end position="151"/>
    </location>
</feature>
<keyword evidence="2" id="KW-0963">Cytoplasm</keyword>
<feature type="compositionally biased region" description="Basic and acidic residues" evidence="7">
    <location>
        <begin position="86"/>
        <end position="100"/>
    </location>
</feature>
<comment type="similarity">
    <text evidence="6">Belongs to the TRAFAC class myosin-kinesin ATPase superfamily. Kinesin family.</text>
</comment>
<dbReference type="Gene3D" id="3.40.850.10">
    <property type="entry name" value="Kinesin motor domain"/>
    <property type="match status" value="1"/>
</dbReference>
<feature type="binding site" evidence="6">
    <location>
        <begin position="498"/>
        <end position="505"/>
    </location>
    <ligand>
        <name>ATP</name>
        <dbReference type="ChEBI" id="CHEBI:30616"/>
    </ligand>
</feature>